<evidence type="ECO:0000313" key="3">
    <source>
        <dbReference type="Proteomes" id="UP000192276"/>
    </source>
</evidence>
<proteinExistence type="predicted"/>
<feature type="signal peptide" evidence="1">
    <location>
        <begin position="1"/>
        <end position="22"/>
    </location>
</feature>
<reference evidence="3" key="1">
    <citation type="submission" date="2016-04" db="EMBL/GenBank/DDBJ databases">
        <authorList>
            <person name="Chen L."/>
            <person name="Zhuang W."/>
            <person name="Wang G."/>
        </authorList>
    </citation>
    <scope>NUCLEOTIDE SEQUENCE [LARGE SCALE GENOMIC DNA]</scope>
    <source>
        <strain evidence="3">208</strain>
    </source>
</reference>
<dbReference type="EMBL" id="LWBP01000009">
    <property type="protein sequence ID" value="OQP67821.1"/>
    <property type="molecule type" value="Genomic_DNA"/>
</dbReference>
<evidence type="ECO:0000313" key="2">
    <source>
        <dbReference type="EMBL" id="OQP67821.1"/>
    </source>
</evidence>
<name>A0A1V9GAX1_9BACT</name>
<gene>
    <name evidence="2" type="ORF">A4R26_32730</name>
</gene>
<dbReference type="AlphaFoldDB" id="A0A1V9GAX1"/>
<feature type="chain" id="PRO_5012686775" evidence="1">
    <location>
        <begin position="23"/>
        <end position="90"/>
    </location>
</feature>
<comment type="caution">
    <text evidence="2">The sequence shown here is derived from an EMBL/GenBank/DDBJ whole genome shotgun (WGS) entry which is preliminary data.</text>
</comment>
<evidence type="ECO:0000256" key="1">
    <source>
        <dbReference type="SAM" id="SignalP"/>
    </source>
</evidence>
<sequence length="90" mass="9565">MKKLKMIVASVAVLAIVGSAFAFKAKVGRFCILDIEASGTNCTTYTLANQKITTGAGLEWKYYPTFDGNPTTCTAANNGLCTATFKLTTD</sequence>
<dbReference type="Proteomes" id="UP000192276">
    <property type="component" value="Unassembled WGS sequence"/>
</dbReference>
<keyword evidence="3" id="KW-1185">Reference proteome</keyword>
<protein>
    <submittedName>
        <fullName evidence="2">Uncharacterized protein</fullName>
    </submittedName>
</protein>
<accession>A0A1V9GAX1</accession>
<keyword evidence="1" id="KW-0732">Signal</keyword>
<dbReference type="RefSeq" id="WP_081160773.1">
    <property type="nucleotide sequence ID" value="NZ_LWBP01000009.1"/>
</dbReference>
<organism evidence="2 3">
    <name type="scientific">Niastella populi</name>
    <dbReference type="NCBI Taxonomy" id="550983"/>
    <lineage>
        <taxon>Bacteria</taxon>
        <taxon>Pseudomonadati</taxon>
        <taxon>Bacteroidota</taxon>
        <taxon>Chitinophagia</taxon>
        <taxon>Chitinophagales</taxon>
        <taxon>Chitinophagaceae</taxon>
        <taxon>Niastella</taxon>
    </lineage>
</organism>